<accession>A0ACC0RF11</accession>
<protein>
    <submittedName>
        <fullName evidence="1">Uncharacterized protein</fullName>
    </submittedName>
</protein>
<name>A0ACC0RF11_9HYPO</name>
<proteinExistence type="predicted"/>
<gene>
    <name evidence="1" type="ORF">NCS57_00136300</name>
</gene>
<organism evidence="1 2">
    <name type="scientific">Fusarium keratoplasticum</name>
    <dbReference type="NCBI Taxonomy" id="1328300"/>
    <lineage>
        <taxon>Eukaryota</taxon>
        <taxon>Fungi</taxon>
        <taxon>Dikarya</taxon>
        <taxon>Ascomycota</taxon>
        <taxon>Pezizomycotina</taxon>
        <taxon>Sordariomycetes</taxon>
        <taxon>Hypocreomycetidae</taxon>
        <taxon>Hypocreales</taxon>
        <taxon>Nectriaceae</taxon>
        <taxon>Fusarium</taxon>
        <taxon>Fusarium solani species complex</taxon>
    </lineage>
</organism>
<sequence>MEDFGPISKYLLDFLPAAIAPPHLRINHEGRRWVRQMLRLLNQQSHFHDRPYTWGFTIFRTIYTPDSDERFARAVEELNQLAREYVFDDLSGPHEPGQEPFDPRPNEELARRFYCDVDGLTPWSLGIYNHKQGIDHFLQVDRANKSFNRAQYDLYVKVMTKNSEEDDLRDSNDMVLSKESTCECSTKYCCHGGGEYFSIEEYEAIDRRSVHLELETDSDEHEVSYQDLEAQAPDDERESTITFPDGARLSITQRRGEKLVRKPPHLDFGLPSANTPGCVDVHPIRVTISSNALGVNIEHIVDLSTIARFLMTALATSVIREDIVRGTMFFGL</sequence>
<dbReference type="EMBL" id="CM046503">
    <property type="protein sequence ID" value="KAI8684696.1"/>
    <property type="molecule type" value="Genomic_DNA"/>
</dbReference>
<comment type="caution">
    <text evidence="1">The sequence shown here is derived from an EMBL/GenBank/DDBJ whole genome shotgun (WGS) entry which is preliminary data.</text>
</comment>
<evidence type="ECO:0000313" key="2">
    <source>
        <dbReference type="Proteomes" id="UP001065298"/>
    </source>
</evidence>
<reference evidence="1" key="1">
    <citation type="submission" date="2022-06" db="EMBL/GenBank/DDBJ databases">
        <title>Fusarium solani species complex genomes reveal bases of compartmentalisation and animal pathogenesis.</title>
        <authorList>
            <person name="Tsai I.J."/>
        </authorList>
    </citation>
    <scope>NUCLEOTIDE SEQUENCE</scope>
    <source>
        <strain evidence="1">Fu6.1</strain>
    </source>
</reference>
<keyword evidence="2" id="KW-1185">Reference proteome</keyword>
<dbReference type="Proteomes" id="UP001065298">
    <property type="component" value="Chromosome 1"/>
</dbReference>
<evidence type="ECO:0000313" key="1">
    <source>
        <dbReference type="EMBL" id="KAI8684696.1"/>
    </source>
</evidence>